<dbReference type="InterPro" id="IPR002523">
    <property type="entry name" value="MgTranspt_CorA/ZnTranspt_ZntB"/>
</dbReference>
<organism evidence="13 14">
    <name type="scientific">Marinagarivorans cellulosilyticus</name>
    <dbReference type="NCBI Taxonomy" id="2721545"/>
    <lineage>
        <taxon>Bacteria</taxon>
        <taxon>Pseudomonadati</taxon>
        <taxon>Pseudomonadota</taxon>
        <taxon>Gammaproteobacteria</taxon>
        <taxon>Cellvibrionales</taxon>
        <taxon>Cellvibrionaceae</taxon>
        <taxon>Marinagarivorans</taxon>
    </lineage>
</organism>
<evidence type="ECO:0000256" key="4">
    <source>
        <dbReference type="ARBA" id="ARBA00022475"/>
    </source>
</evidence>
<comment type="similarity">
    <text evidence="2">Belongs to the CorA metal ion transporter (MIT) (TC 1.A.35) family.</text>
</comment>
<evidence type="ECO:0000256" key="1">
    <source>
        <dbReference type="ARBA" id="ARBA00004651"/>
    </source>
</evidence>
<evidence type="ECO:0000256" key="8">
    <source>
        <dbReference type="ARBA" id="ARBA00022989"/>
    </source>
</evidence>
<keyword evidence="5" id="KW-0997">Cell inner membrane</keyword>
<dbReference type="KEGG" id="marq:MARGE09_P2798"/>
<gene>
    <name evidence="13" type="ORF">MARGE09_P2798</name>
</gene>
<keyword evidence="6 12" id="KW-0812">Transmembrane</keyword>
<keyword evidence="9" id="KW-0406">Ion transport</keyword>
<dbReference type="RefSeq" id="WP_236983072.1">
    <property type="nucleotide sequence ID" value="NZ_AP023086.1"/>
</dbReference>
<evidence type="ECO:0000256" key="5">
    <source>
        <dbReference type="ARBA" id="ARBA00022519"/>
    </source>
</evidence>
<dbReference type="SUPFAM" id="SSF144083">
    <property type="entry name" value="Magnesium transport protein CorA, transmembrane region"/>
    <property type="match status" value="1"/>
</dbReference>
<feature type="transmembrane region" description="Helical" evidence="12">
    <location>
        <begin position="263"/>
        <end position="283"/>
    </location>
</feature>
<dbReference type="Gene3D" id="3.30.460.20">
    <property type="entry name" value="CorA soluble domain-like"/>
    <property type="match status" value="1"/>
</dbReference>
<evidence type="ECO:0000256" key="12">
    <source>
        <dbReference type="SAM" id="Phobius"/>
    </source>
</evidence>
<evidence type="ECO:0000256" key="6">
    <source>
        <dbReference type="ARBA" id="ARBA00022692"/>
    </source>
</evidence>
<dbReference type="PANTHER" id="PTHR46494">
    <property type="entry name" value="CORA FAMILY METAL ION TRANSPORTER (EUROFUNG)"/>
    <property type="match status" value="1"/>
</dbReference>
<dbReference type="InterPro" id="IPR045863">
    <property type="entry name" value="CorA_TM1_TM2"/>
</dbReference>
<comment type="subcellular location">
    <subcellularLocation>
        <location evidence="1">Cell membrane</location>
        <topology evidence="1">Multi-pass membrane protein</topology>
    </subcellularLocation>
</comment>
<keyword evidence="10 12" id="KW-0472">Membrane</keyword>
<dbReference type="SUPFAM" id="SSF143865">
    <property type="entry name" value="CorA soluble domain-like"/>
    <property type="match status" value="1"/>
</dbReference>
<evidence type="ECO:0000256" key="9">
    <source>
        <dbReference type="ARBA" id="ARBA00023065"/>
    </source>
</evidence>
<dbReference type="Gene3D" id="1.20.58.340">
    <property type="entry name" value="Magnesium transport protein CorA, transmembrane region"/>
    <property type="match status" value="2"/>
</dbReference>
<evidence type="ECO:0000256" key="3">
    <source>
        <dbReference type="ARBA" id="ARBA00022448"/>
    </source>
</evidence>
<proteinExistence type="inferred from homology"/>
<dbReference type="Proteomes" id="UP001320119">
    <property type="component" value="Chromosome"/>
</dbReference>
<keyword evidence="14" id="KW-1185">Reference proteome</keyword>
<dbReference type="PANTHER" id="PTHR46494:SF3">
    <property type="entry name" value="ZINC TRANSPORT PROTEIN ZNTB"/>
    <property type="match status" value="1"/>
</dbReference>
<accession>A0AAN2BL29</accession>
<protein>
    <submittedName>
        <fullName evidence="13">Zinc transporter</fullName>
    </submittedName>
</protein>
<feature type="coiled-coil region" evidence="11">
    <location>
        <begin position="150"/>
        <end position="177"/>
    </location>
</feature>
<dbReference type="GO" id="GO:0015095">
    <property type="term" value="F:magnesium ion transmembrane transporter activity"/>
    <property type="evidence" value="ECO:0007669"/>
    <property type="project" value="TreeGrafter"/>
</dbReference>
<name>A0AAN2BL29_9GAMM</name>
<feature type="transmembrane region" description="Helical" evidence="12">
    <location>
        <begin position="295"/>
        <end position="317"/>
    </location>
</feature>
<sequence length="323" mass="36633">MRESGLVCGYVVDDQGRSTPIDLADVPNWKPEQGFLWLHFDIREAAARDWLALKSGLSDVAIQTLLCEETRPHVWRENNSVVMALRGINLNPNADPEDMVAVRVYADEHRIITTRRRSLKALRELAASMHNGVGPGSVAVMLAELTGQLTVQLLDAIETLEDKMDALEEVILDDAKKQRRVHVMELRRKCILLRRYLAPQREALARLYIEPLSWLSERQRMQQRNIADQLVRYVESLDAIKDRAAVVQEELASRVADQLNTRMYILSMVAALFLPLSFILSIFDLQIGGLPLTDYPYGAIAMSVVLVCTVTTQVIIFKRKGWL</sequence>
<evidence type="ECO:0000313" key="13">
    <source>
        <dbReference type="EMBL" id="BCD98597.1"/>
    </source>
</evidence>
<evidence type="ECO:0000256" key="2">
    <source>
        <dbReference type="ARBA" id="ARBA00009765"/>
    </source>
</evidence>
<keyword evidence="4" id="KW-1003">Cell membrane</keyword>
<keyword evidence="8 12" id="KW-1133">Transmembrane helix</keyword>
<dbReference type="CDD" id="cd12833">
    <property type="entry name" value="ZntB-like_1"/>
    <property type="match status" value="1"/>
</dbReference>
<keyword evidence="3" id="KW-0813">Transport</keyword>
<dbReference type="Pfam" id="PF01544">
    <property type="entry name" value="CorA"/>
    <property type="match status" value="1"/>
</dbReference>
<dbReference type="GO" id="GO:0050897">
    <property type="term" value="F:cobalt ion binding"/>
    <property type="evidence" value="ECO:0007669"/>
    <property type="project" value="TreeGrafter"/>
</dbReference>
<dbReference type="GO" id="GO:0015087">
    <property type="term" value="F:cobalt ion transmembrane transporter activity"/>
    <property type="evidence" value="ECO:0007669"/>
    <property type="project" value="TreeGrafter"/>
</dbReference>
<reference evidence="13 14" key="1">
    <citation type="journal article" date="2022" name="IScience">
        <title>An ultrasensitive nanofiber-based assay for enzymatic hydrolysis and deep-sea microbial degradation of cellulose.</title>
        <authorList>
            <person name="Tsudome M."/>
            <person name="Tachioka M."/>
            <person name="Miyazaki M."/>
            <person name="Uchimura K."/>
            <person name="Tsuda M."/>
            <person name="Takaki Y."/>
            <person name="Deguchi S."/>
        </authorList>
    </citation>
    <scope>NUCLEOTIDE SEQUENCE [LARGE SCALE GENOMIC DNA]</scope>
    <source>
        <strain evidence="13 14">GE09</strain>
    </source>
</reference>
<dbReference type="EMBL" id="AP023086">
    <property type="protein sequence ID" value="BCD98597.1"/>
    <property type="molecule type" value="Genomic_DNA"/>
</dbReference>
<dbReference type="GO" id="GO:0005886">
    <property type="term" value="C:plasma membrane"/>
    <property type="evidence" value="ECO:0007669"/>
    <property type="project" value="UniProtKB-SubCell"/>
</dbReference>
<evidence type="ECO:0000256" key="10">
    <source>
        <dbReference type="ARBA" id="ARBA00023136"/>
    </source>
</evidence>
<evidence type="ECO:0000256" key="11">
    <source>
        <dbReference type="SAM" id="Coils"/>
    </source>
</evidence>
<evidence type="ECO:0000256" key="7">
    <source>
        <dbReference type="ARBA" id="ARBA00022833"/>
    </source>
</evidence>
<dbReference type="AlphaFoldDB" id="A0AAN2BL29"/>
<keyword evidence="11" id="KW-0175">Coiled coil</keyword>
<evidence type="ECO:0000313" key="14">
    <source>
        <dbReference type="Proteomes" id="UP001320119"/>
    </source>
</evidence>
<keyword evidence="7" id="KW-0862">Zinc</keyword>
<dbReference type="InterPro" id="IPR045861">
    <property type="entry name" value="CorA_cytoplasmic_dom"/>
</dbReference>
<dbReference type="GO" id="GO:0000287">
    <property type="term" value="F:magnesium ion binding"/>
    <property type="evidence" value="ECO:0007669"/>
    <property type="project" value="TreeGrafter"/>
</dbReference>